<feature type="compositionally biased region" description="Basic residues" evidence="1">
    <location>
        <begin position="1"/>
        <end position="10"/>
    </location>
</feature>
<evidence type="ECO:0000256" key="1">
    <source>
        <dbReference type="SAM" id="MobiDB-lite"/>
    </source>
</evidence>
<proteinExistence type="predicted"/>
<dbReference type="Proteomes" id="UP001596106">
    <property type="component" value="Unassembled WGS sequence"/>
</dbReference>
<name>A0ABW0ICI8_9BACT</name>
<feature type="compositionally biased region" description="Basic and acidic residues" evidence="1">
    <location>
        <begin position="11"/>
        <end position="23"/>
    </location>
</feature>
<dbReference type="EMBL" id="JBHSMA010000003">
    <property type="protein sequence ID" value="MFC5410255.1"/>
    <property type="molecule type" value="Genomic_DNA"/>
</dbReference>
<comment type="caution">
    <text evidence="2">The sequence shown here is derived from an EMBL/GenBank/DDBJ whole genome shotgun (WGS) entry which is preliminary data.</text>
</comment>
<evidence type="ECO:0000313" key="2">
    <source>
        <dbReference type="EMBL" id="MFC5410255.1"/>
    </source>
</evidence>
<reference evidence="3" key="1">
    <citation type="journal article" date="2019" name="Int. J. Syst. Evol. Microbiol.">
        <title>The Global Catalogue of Microorganisms (GCM) 10K type strain sequencing project: providing services to taxonomists for standard genome sequencing and annotation.</title>
        <authorList>
            <consortium name="The Broad Institute Genomics Platform"/>
            <consortium name="The Broad Institute Genome Sequencing Center for Infectious Disease"/>
            <person name="Wu L."/>
            <person name="Ma J."/>
        </authorList>
    </citation>
    <scope>NUCLEOTIDE SEQUENCE [LARGE SCALE GENOMIC DNA]</scope>
    <source>
        <strain evidence="3">CCUG 55250</strain>
    </source>
</reference>
<feature type="region of interest" description="Disordered" evidence="1">
    <location>
        <begin position="1"/>
        <end position="23"/>
    </location>
</feature>
<evidence type="ECO:0000313" key="3">
    <source>
        <dbReference type="Proteomes" id="UP001596106"/>
    </source>
</evidence>
<accession>A0ABW0ICI8</accession>
<sequence length="142" mass="15891">MSSRRPKKTSVRPERVMSGEENRKKFAPNALRLNGFPLDYGWFSIQSRGKLSIVEGDADENQTARIPIRVYLKRGKTIVTPDRAGGCQGATEVDLAEIMSLARAGDELVVEPVRKEDAMAKRVIFLKLFWFLPNKNVKGPGC</sequence>
<organism evidence="2 3">
    <name type="scientific">Larkinella bovis</name>
    <dbReference type="NCBI Taxonomy" id="683041"/>
    <lineage>
        <taxon>Bacteria</taxon>
        <taxon>Pseudomonadati</taxon>
        <taxon>Bacteroidota</taxon>
        <taxon>Cytophagia</taxon>
        <taxon>Cytophagales</taxon>
        <taxon>Spirosomataceae</taxon>
        <taxon>Larkinella</taxon>
    </lineage>
</organism>
<keyword evidence="3" id="KW-1185">Reference proteome</keyword>
<protein>
    <submittedName>
        <fullName evidence="2">Uncharacterized protein</fullName>
    </submittedName>
</protein>
<dbReference type="RefSeq" id="WP_379845490.1">
    <property type="nucleotide sequence ID" value="NZ_JBHSMA010000003.1"/>
</dbReference>
<gene>
    <name evidence="2" type="ORF">ACFPMF_13095</name>
</gene>